<dbReference type="Proteomes" id="UP000017820">
    <property type="component" value="Unassembled WGS sequence"/>
</dbReference>
<gene>
    <name evidence="2" type="ORF">PL2TA16_00330</name>
</gene>
<dbReference type="EMBL" id="AUSV01000113">
    <property type="protein sequence ID" value="ESP91531.1"/>
    <property type="molecule type" value="Genomic_DNA"/>
</dbReference>
<sequence>MSTAGIVIFAFLFITFILIFRSFVIFTSALRRGQFKLRELNCWLGGSIIFVLTFCATMHYHEELGIKKTCAQNAASC</sequence>
<name>V4H260_PSEL2</name>
<dbReference type="PATRIC" id="fig|1353533.3.peg.4286"/>
<evidence type="ECO:0000313" key="2">
    <source>
        <dbReference type="EMBL" id="ESP91531.1"/>
    </source>
</evidence>
<reference evidence="3" key="1">
    <citation type="journal article" date="2014" name="Nat. Chem. Biol.">
        <title>Biosynthesis of polybrominated aromatic organic compounds by marine bacteria.</title>
        <authorList>
            <person name="Agarwal V."/>
            <person name="El Gamal A.A."/>
            <person name="Yamanaka K."/>
            <person name="Poth D."/>
            <person name="Kersten R.D."/>
            <person name="Schorn M."/>
            <person name="Allen E.E."/>
            <person name="Moore B.S."/>
        </authorList>
    </citation>
    <scope>NUCLEOTIDE SEQUENCE [LARGE SCALE GENOMIC DNA]</scope>
    <source>
        <strain evidence="3">2ta16</strain>
    </source>
</reference>
<keyword evidence="1" id="KW-1133">Transmembrane helix</keyword>
<accession>V4H260</accession>
<protein>
    <submittedName>
        <fullName evidence="2">Uncharacterized protein</fullName>
    </submittedName>
</protein>
<organism evidence="2 3">
    <name type="scientific">Pseudoalteromonas luteoviolacea (strain 2ta16)</name>
    <dbReference type="NCBI Taxonomy" id="1353533"/>
    <lineage>
        <taxon>Bacteria</taxon>
        <taxon>Pseudomonadati</taxon>
        <taxon>Pseudomonadota</taxon>
        <taxon>Gammaproteobacteria</taxon>
        <taxon>Alteromonadales</taxon>
        <taxon>Pseudoalteromonadaceae</taxon>
        <taxon>Pseudoalteromonas</taxon>
    </lineage>
</organism>
<dbReference type="AlphaFoldDB" id="V4H260"/>
<evidence type="ECO:0000256" key="1">
    <source>
        <dbReference type="SAM" id="Phobius"/>
    </source>
</evidence>
<evidence type="ECO:0000313" key="3">
    <source>
        <dbReference type="Proteomes" id="UP000017820"/>
    </source>
</evidence>
<proteinExistence type="predicted"/>
<keyword evidence="1" id="KW-0812">Transmembrane</keyword>
<comment type="caution">
    <text evidence="2">The sequence shown here is derived from an EMBL/GenBank/DDBJ whole genome shotgun (WGS) entry which is preliminary data.</text>
</comment>
<feature type="transmembrane region" description="Helical" evidence="1">
    <location>
        <begin position="42"/>
        <end position="60"/>
    </location>
</feature>
<keyword evidence="1" id="KW-0472">Membrane</keyword>
<feature type="transmembrane region" description="Helical" evidence="1">
    <location>
        <begin position="6"/>
        <end position="30"/>
    </location>
</feature>